<gene>
    <name evidence="1" type="ORF">SCF082_LOCUS27237</name>
</gene>
<feature type="non-terminal residue" evidence="1">
    <location>
        <position position="1"/>
    </location>
</feature>
<feature type="non-terminal residue" evidence="1">
    <location>
        <position position="121"/>
    </location>
</feature>
<protein>
    <submittedName>
        <fullName evidence="1">Transposon Ty1-ER1 Gag-Pol polyprotein</fullName>
    </submittedName>
</protein>
<reference evidence="1 2" key="1">
    <citation type="submission" date="2024-02" db="EMBL/GenBank/DDBJ databases">
        <authorList>
            <person name="Chen Y."/>
            <person name="Shah S."/>
            <person name="Dougan E. K."/>
            <person name="Thang M."/>
            <person name="Chan C."/>
        </authorList>
    </citation>
    <scope>NUCLEOTIDE SEQUENCE [LARGE SCALE GENOMIC DNA]</scope>
</reference>
<accession>A0ABP0MDB5</accession>
<evidence type="ECO:0000313" key="1">
    <source>
        <dbReference type="EMBL" id="CAK9049068.1"/>
    </source>
</evidence>
<sequence length="121" mass="14102">ERCLEDGWAILCLRVDDGLLLGDLSDPRVIALRKQIDGLFTIKEWKEVIQFLGVEVTRDSSGFHDDVSRYIKEIKVEKLQGEGLLGPREVTLYRQLVMRLRWPAQQMMPRMLYEVSNLAQR</sequence>
<comment type="caution">
    <text evidence="1">The sequence shown here is derived from an EMBL/GenBank/DDBJ whole genome shotgun (WGS) entry which is preliminary data.</text>
</comment>
<evidence type="ECO:0000313" key="2">
    <source>
        <dbReference type="Proteomes" id="UP001642464"/>
    </source>
</evidence>
<organism evidence="1 2">
    <name type="scientific">Durusdinium trenchii</name>
    <dbReference type="NCBI Taxonomy" id="1381693"/>
    <lineage>
        <taxon>Eukaryota</taxon>
        <taxon>Sar</taxon>
        <taxon>Alveolata</taxon>
        <taxon>Dinophyceae</taxon>
        <taxon>Suessiales</taxon>
        <taxon>Symbiodiniaceae</taxon>
        <taxon>Durusdinium</taxon>
    </lineage>
</organism>
<proteinExistence type="predicted"/>
<name>A0ABP0MDB5_9DINO</name>
<dbReference type="Proteomes" id="UP001642464">
    <property type="component" value="Unassembled WGS sequence"/>
</dbReference>
<dbReference type="EMBL" id="CAXAMM010020995">
    <property type="protein sequence ID" value="CAK9049068.1"/>
    <property type="molecule type" value="Genomic_DNA"/>
</dbReference>
<keyword evidence="2" id="KW-1185">Reference proteome</keyword>